<feature type="transmembrane region" description="Helical" evidence="1">
    <location>
        <begin position="63"/>
        <end position="90"/>
    </location>
</feature>
<feature type="transmembrane region" description="Helical" evidence="1">
    <location>
        <begin position="34"/>
        <end position="57"/>
    </location>
</feature>
<evidence type="ECO:0000256" key="1">
    <source>
        <dbReference type="SAM" id="Phobius"/>
    </source>
</evidence>
<gene>
    <name evidence="2" type="ORF">BZG01_11840</name>
</gene>
<protein>
    <recommendedName>
        <fullName evidence="4">DUF5362 domain-containing protein</fullName>
    </recommendedName>
</protein>
<keyword evidence="1" id="KW-1133">Transmembrane helix</keyword>
<evidence type="ECO:0008006" key="4">
    <source>
        <dbReference type="Google" id="ProtNLM"/>
    </source>
</evidence>
<comment type="caution">
    <text evidence="2">The sequence shown here is derived from an EMBL/GenBank/DDBJ whole genome shotgun (WGS) entry which is preliminary data.</text>
</comment>
<dbReference type="EMBL" id="MVDE01000016">
    <property type="protein sequence ID" value="PKQ66276.1"/>
    <property type="molecule type" value="Genomic_DNA"/>
</dbReference>
<dbReference type="RefSeq" id="WP_101310055.1">
    <property type="nucleotide sequence ID" value="NZ_MVDE01000016.1"/>
</dbReference>
<feature type="transmembrane region" description="Helical" evidence="1">
    <location>
        <begin position="121"/>
        <end position="145"/>
    </location>
</feature>
<evidence type="ECO:0000313" key="3">
    <source>
        <dbReference type="Proteomes" id="UP000233618"/>
    </source>
</evidence>
<organism evidence="2 3">
    <name type="scientific">Labilibaculum manganireducens</name>
    <dbReference type="NCBI Taxonomy" id="1940525"/>
    <lineage>
        <taxon>Bacteria</taxon>
        <taxon>Pseudomonadati</taxon>
        <taxon>Bacteroidota</taxon>
        <taxon>Bacteroidia</taxon>
        <taxon>Marinilabiliales</taxon>
        <taxon>Marinifilaceae</taxon>
        <taxon>Labilibaculum</taxon>
    </lineage>
</organism>
<dbReference type="Proteomes" id="UP000233618">
    <property type="component" value="Unassembled WGS sequence"/>
</dbReference>
<keyword evidence="1" id="KW-0472">Membrane</keyword>
<keyword evidence="3" id="KW-1185">Reference proteome</keyword>
<keyword evidence="1" id="KW-0812">Transmembrane</keyword>
<evidence type="ECO:0000313" key="2">
    <source>
        <dbReference type="EMBL" id="PKQ66276.1"/>
    </source>
</evidence>
<sequence length="149" mass="16469">MENLETQGTEIKNELLLETQAEVYLRETAKWAKFLAIVGFIFMGFMVLGSFAVFALAGSMASILPFPIGGIGFLYLVLAGVYFFPIYYLLQFANNAKLALAGKSKQSLTESMKYMKSHYKFMGIFTIVMLALYPIGMIVAVIVAASQGF</sequence>
<accession>A0A2N3I7K6</accession>
<name>A0A2N3I7K6_9BACT</name>
<proteinExistence type="predicted"/>
<reference evidence="2 3" key="1">
    <citation type="journal article" date="2017" name="Front. Microbiol.">
        <title>Labilibaculum manganireducens gen. nov., sp. nov. and Labilibaculum filiforme sp. nov., Novel Bacteroidetes Isolated from Subsurface Sediments of the Baltic Sea.</title>
        <authorList>
            <person name="Vandieken V."/>
            <person name="Marshall I.P."/>
            <person name="Niemann H."/>
            <person name="Engelen B."/>
            <person name="Cypionka H."/>
        </authorList>
    </citation>
    <scope>NUCLEOTIDE SEQUENCE [LARGE SCALE GENOMIC DNA]</scope>
    <source>
        <strain evidence="2 3">59.10-2M</strain>
    </source>
</reference>
<dbReference type="AlphaFoldDB" id="A0A2N3I7K6"/>